<dbReference type="AlphaFoldDB" id="V4PYD0"/>
<accession>V4PYD0</accession>
<dbReference type="PANTHER" id="PTHR21716">
    <property type="entry name" value="TRANSMEMBRANE PROTEIN"/>
    <property type="match status" value="1"/>
</dbReference>
<evidence type="ECO:0000256" key="1">
    <source>
        <dbReference type="ARBA" id="ARBA00004141"/>
    </source>
</evidence>
<keyword evidence="9" id="KW-1185">Reference proteome</keyword>
<dbReference type="GO" id="GO:0055085">
    <property type="term" value="P:transmembrane transport"/>
    <property type="evidence" value="ECO:0007669"/>
    <property type="project" value="TreeGrafter"/>
</dbReference>
<keyword evidence="5 7" id="KW-0472">Membrane</keyword>
<evidence type="ECO:0000256" key="2">
    <source>
        <dbReference type="ARBA" id="ARBA00009773"/>
    </source>
</evidence>
<evidence type="ECO:0000256" key="3">
    <source>
        <dbReference type="ARBA" id="ARBA00022692"/>
    </source>
</evidence>
<proteinExistence type="inferred from homology"/>
<feature type="transmembrane region" description="Helical" evidence="7">
    <location>
        <begin position="139"/>
        <end position="163"/>
    </location>
</feature>
<keyword evidence="3 7" id="KW-0812">Transmembrane</keyword>
<dbReference type="RefSeq" id="WP_018080925.1">
    <property type="nucleotide sequence ID" value="NZ_AQWM01000003.1"/>
</dbReference>
<dbReference type="Proteomes" id="UP000017837">
    <property type="component" value="Unassembled WGS sequence"/>
</dbReference>
<reference evidence="8 9" key="1">
    <citation type="journal article" date="2014" name="Nature">
        <title>Sequential evolution of bacterial morphology by co-option of a developmental regulator.</title>
        <authorList>
            <person name="Jiang C."/>
            <person name="Brown P.J."/>
            <person name="Ducret A."/>
            <person name="Brun Y.V."/>
        </authorList>
    </citation>
    <scope>NUCLEOTIDE SEQUENCE [LARGE SCALE GENOMIC DNA]</scope>
    <source>
        <strain evidence="8 9">DSM 16100</strain>
    </source>
</reference>
<dbReference type="OrthoDB" id="5761230at2"/>
<dbReference type="GO" id="GO:0016020">
    <property type="term" value="C:membrane"/>
    <property type="evidence" value="ECO:0007669"/>
    <property type="project" value="UniProtKB-SubCell"/>
</dbReference>
<sequence>MTEKALDIGFIQRVLFIILAIAASLLIFKLLSLWLLIFGAIVIATVLRALAEPLIEYTPLNDTLAVLTVLVGVLALISLTFFLFGYELVAQTQNLTKQIPVAWAALQVRLQQLGLNDEVQKQLDTVGQQASGLASKLPLIAGSVFSALANLLVATIAGIILAIDPGKYRDGVVFLFADDHKEKVRDAMNVAGRALRLWFIGQFISMVLVGTLTGFGLWFLHVPSALALGMVSGLAQFVPIVGPVVSAGPGLLLAAVSGWQTFLWALLIYVGVSQMESNFITPAVQRQIASIPVIITLFAVIGFAGLLGPMGVLFAMPLTVIIYTLVRKLYDGEDVTQGKGKGPARSLLKPKAPKAD</sequence>
<dbReference type="Pfam" id="PF01594">
    <property type="entry name" value="AI-2E_transport"/>
    <property type="match status" value="1"/>
</dbReference>
<feature type="transmembrane region" description="Helical" evidence="7">
    <location>
        <begin position="63"/>
        <end position="89"/>
    </location>
</feature>
<name>V4PYD0_9CAUL</name>
<organism evidence="8 9">
    <name type="scientific">Asticcacaulis benevestitus DSM 16100 = ATCC BAA-896</name>
    <dbReference type="NCBI Taxonomy" id="1121022"/>
    <lineage>
        <taxon>Bacteria</taxon>
        <taxon>Pseudomonadati</taxon>
        <taxon>Pseudomonadota</taxon>
        <taxon>Alphaproteobacteria</taxon>
        <taxon>Caulobacterales</taxon>
        <taxon>Caulobacteraceae</taxon>
        <taxon>Asticcacaulis</taxon>
    </lineage>
</organism>
<gene>
    <name evidence="8" type="ORF">ABENE_08690</name>
</gene>
<dbReference type="EMBL" id="AWGB01000013">
    <property type="protein sequence ID" value="ESQ92444.1"/>
    <property type="molecule type" value="Genomic_DNA"/>
</dbReference>
<dbReference type="eggNOG" id="COG0628">
    <property type="taxonomic scope" value="Bacteria"/>
</dbReference>
<feature type="transmembrane region" description="Helical" evidence="7">
    <location>
        <begin position="251"/>
        <end position="272"/>
    </location>
</feature>
<evidence type="ECO:0000256" key="4">
    <source>
        <dbReference type="ARBA" id="ARBA00022989"/>
    </source>
</evidence>
<evidence type="ECO:0000256" key="6">
    <source>
        <dbReference type="SAM" id="MobiDB-lite"/>
    </source>
</evidence>
<protein>
    <recommendedName>
        <fullName evidence="10">Permease</fullName>
    </recommendedName>
</protein>
<comment type="subcellular location">
    <subcellularLocation>
        <location evidence="1">Membrane</location>
        <topology evidence="1">Multi-pass membrane protein</topology>
    </subcellularLocation>
</comment>
<keyword evidence="4 7" id="KW-1133">Transmembrane helix</keyword>
<feature type="region of interest" description="Disordered" evidence="6">
    <location>
        <begin position="336"/>
        <end position="356"/>
    </location>
</feature>
<comment type="similarity">
    <text evidence="2">Belongs to the autoinducer-2 exporter (AI-2E) (TC 2.A.86) family.</text>
</comment>
<dbReference type="STRING" id="1121022.GCA_000376105_01260"/>
<feature type="transmembrane region" description="Helical" evidence="7">
    <location>
        <begin position="33"/>
        <end position="51"/>
    </location>
</feature>
<evidence type="ECO:0000313" key="8">
    <source>
        <dbReference type="EMBL" id="ESQ92444.1"/>
    </source>
</evidence>
<evidence type="ECO:0000313" key="9">
    <source>
        <dbReference type="Proteomes" id="UP000017837"/>
    </source>
</evidence>
<feature type="transmembrane region" description="Helical" evidence="7">
    <location>
        <begin position="293"/>
        <end position="326"/>
    </location>
</feature>
<dbReference type="PANTHER" id="PTHR21716:SF62">
    <property type="entry name" value="TRANSPORT PROTEIN YDBI-RELATED"/>
    <property type="match status" value="1"/>
</dbReference>
<comment type="caution">
    <text evidence="8">The sequence shown here is derived from an EMBL/GenBank/DDBJ whole genome shotgun (WGS) entry which is preliminary data.</text>
</comment>
<dbReference type="InterPro" id="IPR002549">
    <property type="entry name" value="AI-2E-like"/>
</dbReference>
<evidence type="ECO:0000256" key="7">
    <source>
        <dbReference type="SAM" id="Phobius"/>
    </source>
</evidence>
<feature type="transmembrane region" description="Helical" evidence="7">
    <location>
        <begin position="226"/>
        <end position="245"/>
    </location>
</feature>
<evidence type="ECO:0000256" key="5">
    <source>
        <dbReference type="ARBA" id="ARBA00023136"/>
    </source>
</evidence>
<evidence type="ECO:0008006" key="10">
    <source>
        <dbReference type="Google" id="ProtNLM"/>
    </source>
</evidence>
<feature type="transmembrane region" description="Helical" evidence="7">
    <location>
        <begin position="6"/>
        <end position="28"/>
    </location>
</feature>
<dbReference type="PATRIC" id="fig|1121022.4.peg.1749"/>
<feature type="transmembrane region" description="Helical" evidence="7">
    <location>
        <begin position="197"/>
        <end position="219"/>
    </location>
</feature>